<dbReference type="SUPFAM" id="SSF103481">
    <property type="entry name" value="Multidrug resistance efflux transporter EmrE"/>
    <property type="match status" value="2"/>
</dbReference>
<dbReference type="InterPro" id="IPR000620">
    <property type="entry name" value="EamA_dom"/>
</dbReference>
<feature type="transmembrane region" description="Helical" evidence="6">
    <location>
        <begin position="205"/>
        <end position="224"/>
    </location>
</feature>
<dbReference type="EMBL" id="JAAIIJ010000024">
    <property type="protein sequence ID" value="NMN02617.1"/>
    <property type="molecule type" value="Genomic_DNA"/>
</dbReference>
<evidence type="ECO:0000259" key="7">
    <source>
        <dbReference type="Pfam" id="PF00892"/>
    </source>
</evidence>
<accession>A0ABX1T0R8</accession>
<comment type="subcellular location">
    <subcellularLocation>
        <location evidence="1">Membrane</location>
        <topology evidence="1">Multi-pass membrane protein</topology>
    </subcellularLocation>
</comment>
<reference evidence="8 9" key="1">
    <citation type="submission" date="2020-02" db="EMBL/GenBank/DDBJ databases">
        <title>Characterization of phylogenetic diversity of novel bifidobacterial species isolated in Czech ZOOs.</title>
        <authorList>
            <person name="Lugli G.A."/>
            <person name="Vera N.B."/>
            <person name="Ventura M."/>
        </authorList>
    </citation>
    <scope>NUCLEOTIDE SEQUENCE [LARGE SCALE GENOMIC DNA]</scope>
    <source>
        <strain evidence="8 9">DSM 109963</strain>
    </source>
</reference>
<organism evidence="8 9">
    <name type="scientific">Bifidobacterium panos</name>
    <dbReference type="NCBI Taxonomy" id="2675321"/>
    <lineage>
        <taxon>Bacteria</taxon>
        <taxon>Bacillati</taxon>
        <taxon>Actinomycetota</taxon>
        <taxon>Actinomycetes</taxon>
        <taxon>Bifidobacteriales</taxon>
        <taxon>Bifidobacteriaceae</taxon>
        <taxon>Bifidobacterium</taxon>
    </lineage>
</organism>
<comment type="caution">
    <text evidence="8">The sequence shown here is derived from an EMBL/GenBank/DDBJ whole genome shotgun (WGS) entry which is preliminary data.</text>
</comment>
<feature type="transmembrane region" description="Helical" evidence="6">
    <location>
        <begin position="21"/>
        <end position="42"/>
    </location>
</feature>
<dbReference type="InterPro" id="IPR050638">
    <property type="entry name" value="AA-Vitamin_Transporters"/>
</dbReference>
<evidence type="ECO:0000313" key="9">
    <source>
        <dbReference type="Proteomes" id="UP000553756"/>
    </source>
</evidence>
<evidence type="ECO:0000256" key="4">
    <source>
        <dbReference type="ARBA" id="ARBA00022989"/>
    </source>
</evidence>
<dbReference type="RefSeq" id="WP_172146507.1">
    <property type="nucleotide sequence ID" value="NZ_JAAIIJ010000024.1"/>
</dbReference>
<feature type="domain" description="EamA" evidence="7">
    <location>
        <begin position="177"/>
        <end position="308"/>
    </location>
</feature>
<comment type="similarity">
    <text evidence="2">Belongs to the EamA transporter family.</text>
</comment>
<feature type="transmembrane region" description="Helical" evidence="6">
    <location>
        <begin position="94"/>
        <end position="113"/>
    </location>
</feature>
<evidence type="ECO:0000256" key="3">
    <source>
        <dbReference type="ARBA" id="ARBA00022692"/>
    </source>
</evidence>
<evidence type="ECO:0000256" key="1">
    <source>
        <dbReference type="ARBA" id="ARBA00004141"/>
    </source>
</evidence>
<protein>
    <submittedName>
        <fullName evidence="8">Permease</fullName>
    </submittedName>
</protein>
<sequence length="309" mass="32673">MKKNHGLSGARLVSFGAEPRAMLAGIGLTLIGGVLWGCNATVSKVLMDTYHTDPMWLACVREVFAGLLFLLAGGIATPKQLVGAVRDVRSWPRFLLTSLLCLLTGQVAYLQSIHWTNSGTATVLQSLNLLFVLAWVCVAGRRLPGKRESLGVALAFVGTVLIATGGNLTTLAMPPQGLAWGLANALATSALSILPAVLIAKWGNFVANGIMFVISGLALCPFVRPWEGVPSFDALGVALLVFTVVVGTFGAYWLFMAGVMRIGSMRATMLGTVEPMMATITAVMFTGVVFAPTDLAGFALIILMVFLVR</sequence>
<dbReference type="Pfam" id="PF00892">
    <property type="entry name" value="EamA"/>
    <property type="match status" value="2"/>
</dbReference>
<keyword evidence="4 6" id="KW-1133">Transmembrane helix</keyword>
<dbReference type="Proteomes" id="UP000553756">
    <property type="component" value="Unassembled WGS sequence"/>
</dbReference>
<feature type="domain" description="EamA" evidence="7">
    <location>
        <begin position="24"/>
        <end position="163"/>
    </location>
</feature>
<dbReference type="InterPro" id="IPR037185">
    <property type="entry name" value="EmrE-like"/>
</dbReference>
<dbReference type="PANTHER" id="PTHR32322">
    <property type="entry name" value="INNER MEMBRANE TRANSPORTER"/>
    <property type="match status" value="1"/>
</dbReference>
<feature type="transmembrane region" description="Helical" evidence="6">
    <location>
        <begin position="178"/>
        <end position="198"/>
    </location>
</feature>
<keyword evidence="3 6" id="KW-0812">Transmembrane</keyword>
<name>A0ABX1T0R8_9BIFI</name>
<feature type="transmembrane region" description="Helical" evidence="6">
    <location>
        <begin position="276"/>
        <end position="308"/>
    </location>
</feature>
<evidence type="ECO:0000256" key="6">
    <source>
        <dbReference type="SAM" id="Phobius"/>
    </source>
</evidence>
<evidence type="ECO:0000256" key="5">
    <source>
        <dbReference type="ARBA" id="ARBA00023136"/>
    </source>
</evidence>
<gene>
    <name evidence="8" type="ORF">G1C94_1239</name>
</gene>
<feature type="transmembrane region" description="Helical" evidence="6">
    <location>
        <begin position="236"/>
        <end position="255"/>
    </location>
</feature>
<dbReference type="PANTHER" id="PTHR32322:SF2">
    <property type="entry name" value="EAMA DOMAIN-CONTAINING PROTEIN"/>
    <property type="match status" value="1"/>
</dbReference>
<feature type="transmembrane region" description="Helical" evidence="6">
    <location>
        <begin position="119"/>
        <end position="138"/>
    </location>
</feature>
<feature type="transmembrane region" description="Helical" evidence="6">
    <location>
        <begin position="150"/>
        <end position="172"/>
    </location>
</feature>
<proteinExistence type="inferred from homology"/>
<keyword evidence="5 6" id="KW-0472">Membrane</keyword>
<keyword evidence="9" id="KW-1185">Reference proteome</keyword>
<evidence type="ECO:0000313" key="8">
    <source>
        <dbReference type="EMBL" id="NMN02617.1"/>
    </source>
</evidence>
<evidence type="ECO:0000256" key="2">
    <source>
        <dbReference type="ARBA" id="ARBA00007362"/>
    </source>
</evidence>